<protein>
    <submittedName>
        <fullName evidence="4">Uncharacterized protein</fullName>
    </submittedName>
</protein>
<reference evidence="4" key="1">
    <citation type="journal article" date="2019" name="Environ. Microbiol.">
        <title>Fungal ecological strategies reflected in gene transcription - a case study of two litter decomposers.</title>
        <authorList>
            <person name="Barbi F."/>
            <person name="Kohler A."/>
            <person name="Barry K."/>
            <person name="Baskaran P."/>
            <person name="Daum C."/>
            <person name="Fauchery L."/>
            <person name="Ihrmark K."/>
            <person name="Kuo A."/>
            <person name="LaButti K."/>
            <person name="Lipzen A."/>
            <person name="Morin E."/>
            <person name="Grigoriev I.V."/>
            <person name="Henrissat B."/>
            <person name="Lindahl B."/>
            <person name="Martin F."/>
        </authorList>
    </citation>
    <scope>NUCLEOTIDE SEQUENCE</scope>
    <source>
        <strain evidence="4">JB14</strain>
    </source>
</reference>
<feature type="region of interest" description="Disordered" evidence="1">
    <location>
        <begin position="604"/>
        <end position="636"/>
    </location>
</feature>
<evidence type="ECO:0000259" key="2">
    <source>
        <dbReference type="Pfam" id="PF01968"/>
    </source>
</evidence>
<dbReference type="InterPro" id="IPR045079">
    <property type="entry name" value="Oxoprolinase-like"/>
</dbReference>
<evidence type="ECO:0000256" key="1">
    <source>
        <dbReference type="SAM" id="MobiDB-lite"/>
    </source>
</evidence>
<evidence type="ECO:0000313" key="5">
    <source>
        <dbReference type="Proteomes" id="UP000799118"/>
    </source>
</evidence>
<dbReference type="GO" id="GO:0017168">
    <property type="term" value="F:5-oxoprolinase (ATP-hydrolyzing) activity"/>
    <property type="evidence" value="ECO:0007669"/>
    <property type="project" value="TreeGrafter"/>
</dbReference>
<dbReference type="GO" id="GO:0006749">
    <property type="term" value="P:glutathione metabolic process"/>
    <property type="evidence" value="ECO:0007669"/>
    <property type="project" value="TreeGrafter"/>
</dbReference>
<dbReference type="GO" id="GO:0005829">
    <property type="term" value="C:cytosol"/>
    <property type="evidence" value="ECO:0007669"/>
    <property type="project" value="TreeGrafter"/>
</dbReference>
<sequence>MYCILVLKKLSLLYKTVVEIDERVTIPTSEDPESQLSSNFEDSTDRDIVRALTDPSQIKTQLQSLYDAGFCSIAIMLLYSYMFPHHGNLVADLAHQMGFAVSVSSKLQPMVKISRANSAIAEAYLSPVTQAYIKMFSTGFEGGLKTLSNKLLFIMDVSQYSGKLEHVFETTTVQVTILAPSLDVSSIAAGGGSRLFWENGMFVGGPESAGAHPGPVCYCKGGPLAVTDANLLLGRLLPKTFLTEARGFESASHNLVVFGGAGGQHRTAIASSLGISCILIPCFFSILSAYGMALADVVVEAQEPSVSVLNTQPGADNTAPFSELRSCAENLIQRAIDALVEQGFPNSLITTELSYNSKRETLIADYMLFRDALHALGALDEVKWQPLTEKDTFRNSTEKHWTPGDSQIAGGLLFEHGNVGEDEDKDDEGGDTLEDPIFNINDLKYLDPNKTQTEQQSKNPGVPPEGWIWSSGRLKNMSATEIEAWEETSTFILDWGLLQLTYCITDDRIQWFRAEANFEFAKDRDSWATITAGHVVYTKEHADMFESLHLDVEMKFRHAQLDFLMTSAGETLADCVLLWRANQETAFGWASRPAFVNPTIHVHGGDTCEPPSEDEADDDTPTWSNQKLHTEEPGVV</sequence>
<dbReference type="Pfam" id="PF01968">
    <property type="entry name" value="Hydantoinase_A"/>
    <property type="match status" value="1"/>
</dbReference>
<name>A0A6A4H0F3_9AGAR</name>
<dbReference type="InterPro" id="IPR002821">
    <property type="entry name" value="Hydantoinase_A"/>
</dbReference>
<dbReference type="PANTHER" id="PTHR11365">
    <property type="entry name" value="5-OXOPROLINASE RELATED"/>
    <property type="match status" value="1"/>
</dbReference>
<dbReference type="AlphaFoldDB" id="A0A6A4H0F3"/>
<feature type="domain" description="Hydantoinase A/oxoprolinase" evidence="2">
    <location>
        <begin position="155"/>
        <end position="242"/>
    </location>
</feature>
<dbReference type="PANTHER" id="PTHR11365:SF2">
    <property type="entry name" value="5-OXOPROLINASE"/>
    <property type="match status" value="1"/>
</dbReference>
<dbReference type="EMBL" id="ML769645">
    <property type="protein sequence ID" value="KAE9390835.1"/>
    <property type="molecule type" value="Genomic_DNA"/>
</dbReference>
<dbReference type="OrthoDB" id="3643at2759"/>
<proteinExistence type="predicted"/>
<dbReference type="Pfam" id="PF05378">
    <property type="entry name" value="Hydant_A_N"/>
    <property type="match status" value="1"/>
</dbReference>
<gene>
    <name evidence="4" type="ORF">BT96DRAFT_1063159</name>
</gene>
<dbReference type="InterPro" id="IPR008040">
    <property type="entry name" value="Hydant_A_N"/>
</dbReference>
<organism evidence="4 5">
    <name type="scientific">Gymnopus androsaceus JB14</name>
    <dbReference type="NCBI Taxonomy" id="1447944"/>
    <lineage>
        <taxon>Eukaryota</taxon>
        <taxon>Fungi</taxon>
        <taxon>Dikarya</taxon>
        <taxon>Basidiomycota</taxon>
        <taxon>Agaricomycotina</taxon>
        <taxon>Agaricomycetes</taxon>
        <taxon>Agaricomycetidae</taxon>
        <taxon>Agaricales</taxon>
        <taxon>Marasmiineae</taxon>
        <taxon>Omphalotaceae</taxon>
        <taxon>Gymnopus</taxon>
    </lineage>
</organism>
<evidence type="ECO:0000259" key="3">
    <source>
        <dbReference type="Pfam" id="PF05378"/>
    </source>
</evidence>
<evidence type="ECO:0000313" key="4">
    <source>
        <dbReference type="EMBL" id="KAE9390835.1"/>
    </source>
</evidence>
<feature type="compositionally biased region" description="Acidic residues" evidence="1">
    <location>
        <begin position="611"/>
        <end position="620"/>
    </location>
</feature>
<dbReference type="Proteomes" id="UP000799118">
    <property type="component" value="Unassembled WGS sequence"/>
</dbReference>
<feature type="domain" description="Hydantoinase/oxoprolinase N-terminal" evidence="3">
    <location>
        <begin position="7"/>
        <end position="97"/>
    </location>
</feature>
<accession>A0A6A4H0F3</accession>
<keyword evidence="5" id="KW-1185">Reference proteome</keyword>